<dbReference type="PANTHER" id="PTHR35272:SF3">
    <property type="entry name" value="THIOL:DISULFIDE INTERCHANGE PROTEIN DSBC"/>
    <property type="match status" value="1"/>
</dbReference>
<sequence>MFRSPMVRIATLAALLPLAAPAQEAGFAGMSDDARAAFRAEVRAYLMDNPEVILEAIQVLEARRAEATAAADDQLVEQHAEALFNDGYSYVGGNPEGSITLVEFTDYRCPYCKRAHPIVAELMERTPELRHVIKEFPILGADSVVAGRMAMAANEIDPERYADLNDALMGFKGNLSEAAAYRIANEVGYDIAALKTRAASPEIEARIQKNYELARALNLEGTPSFVIGGTIVRGFKPLEEMLALVEQEQQRPAN</sequence>
<proteinExistence type="predicted"/>
<protein>
    <submittedName>
        <fullName evidence="4">DsbA family protein</fullName>
    </submittedName>
</protein>
<evidence type="ECO:0000313" key="4">
    <source>
        <dbReference type="EMBL" id="GMG84447.1"/>
    </source>
</evidence>
<keyword evidence="2" id="KW-0732">Signal</keyword>
<name>A0ABQ6LN74_9RHOB</name>
<feature type="chain" id="PRO_5046771307" evidence="2">
    <location>
        <begin position="23"/>
        <end position="254"/>
    </location>
</feature>
<feature type="signal peptide" evidence="2">
    <location>
        <begin position="1"/>
        <end position="22"/>
    </location>
</feature>
<gene>
    <name evidence="4" type="ORF">LNKW23_36630</name>
</gene>
<accession>A0ABQ6LN74</accession>
<dbReference type="CDD" id="cd03023">
    <property type="entry name" value="DsbA_Com1_like"/>
    <property type="match status" value="1"/>
</dbReference>
<dbReference type="PANTHER" id="PTHR35272">
    <property type="entry name" value="THIOL:DISULFIDE INTERCHANGE PROTEIN DSBC-RELATED"/>
    <property type="match status" value="1"/>
</dbReference>
<dbReference type="SUPFAM" id="SSF52833">
    <property type="entry name" value="Thioredoxin-like"/>
    <property type="match status" value="1"/>
</dbReference>
<dbReference type="InterPro" id="IPR036249">
    <property type="entry name" value="Thioredoxin-like_sf"/>
</dbReference>
<keyword evidence="5" id="KW-1185">Reference proteome</keyword>
<evidence type="ECO:0000256" key="2">
    <source>
        <dbReference type="SAM" id="SignalP"/>
    </source>
</evidence>
<dbReference type="InterPro" id="IPR013766">
    <property type="entry name" value="Thioredoxin_domain"/>
</dbReference>
<dbReference type="PROSITE" id="PS51352">
    <property type="entry name" value="THIOREDOXIN_2"/>
    <property type="match status" value="1"/>
</dbReference>
<dbReference type="Pfam" id="PF13462">
    <property type="entry name" value="Thioredoxin_4"/>
    <property type="match status" value="1"/>
</dbReference>
<dbReference type="InterPro" id="IPR051470">
    <property type="entry name" value="Thiol:disulfide_interchange"/>
</dbReference>
<organism evidence="4 5">
    <name type="scientific">Paralimibaculum aggregatum</name>
    <dbReference type="NCBI Taxonomy" id="3036245"/>
    <lineage>
        <taxon>Bacteria</taxon>
        <taxon>Pseudomonadati</taxon>
        <taxon>Pseudomonadota</taxon>
        <taxon>Alphaproteobacteria</taxon>
        <taxon>Rhodobacterales</taxon>
        <taxon>Paracoccaceae</taxon>
        <taxon>Paralimibaculum</taxon>
    </lineage>
</organism>
<dbReference type="EMBL" id="BSYI01000036">
    <property type="protein sequence ID" value="GMG84447.1"/>
    <property type="molecule type" value="Genomic_DNA"/>
</dbReference>
<dbReference type="Gene3D" id="3.40.30.10">
    <property type="entry name" value="Glutaredoxin"/>
    <property type="match status" value="1"/>
</dbReference>
<dbReference type="RefSeq" id="WP_285673494.1">
    <property type="nucleotide sequence ID" value="NZ_BSYI01000036.1"/>
</dbReference>
<feature type="domain" description="Thioredoxin" evidence="3">
    <location>
        <begin position="69"/>
        <end position="250"/>
    </location>
</feature>
<evidence type="ECO:0000256" key="1">
    <source>
        <dbReference type="ARBA" id="ARBA00003565"/>
    </source>
</evidence>
<dbReference type="InterPro" id="IPR012336">
    <property type="entry name" value="Thioredoxin-like_fold"/>
</dbReference>
<dbReference type="Proteomes" id="UP001239909">
    <property type="component" value="Unassembled WGS sequence"/>
</dbReference>
<dbReference type="InterPro" id="IPR041205">
    <property type="entry name" value="ScsC_N"/>
</dbReference>
<evidence type="ECO:0000313" key="5">
    <source>
        <dbReference type="Proteomes" id="UP001239909"/>
    </source>
</evidence>
<reference evidence="4 5" key="1">
    <citation type="submission" date="2023-04" db="EMBL/GenBank/DDBJ databases">
        <title>Marinoamorphus aggregata gen. nov., sp. Nov., isolate from tissue of brittle star Ophioplocus japonicus.</title>
        <authorList>
            <person name="Kawano K."/>
            <person name="Sawayama S."/>
            <person name="Nakagawa S."/>
        </authorList>
    </citation>
    <scope>NUCLEOTIDE SEQUENCE [LARGE SCALE GENOMIC DNA]</scope>
    <source>
        <strain evidence="4 5">NKW23</strain>
    </source>
</reference>
<evidence type="ECO:0000259" key="3">
    <source>
        <dbReference type="PROSITE" id="PS51352"/>
    </source>
</evidence>
<comment type="function">
    <text evidence="1">May be required for disulfide bond formation in some proteins.</text>
</comment>
<comment type="caution">
    <text evidence="4">The sequence shown here is derived from an EMBL/GenBank/DDBJ whole genome shotgun (WGS) entry which is preliminary data.</text>
</comment>
<dbReference type="Pfam" id="PF18312">
    <property type="entry name" value="ScsC_N"/>
    <property type="match status" value="1"/>
</dbReference>